<accession>C6I017</accession>
<keyword evidence="1" id="KW-0812">Transmembrane</keyword>
<dbReference type="GO" id="GO:0008556">
    <property type="term" value="F:P-type potassium transmembrane transporter activity"/>
    <property type="evidence" value="ECO:0007669"/>
    <property type="project" value="InterPro"/>
</dbReference>
<reference evidence="2 3" key="1">
    <citation type="journal article" date="2009" name="Appl. Environ. Microbiol.">
        <title>Community genomic and proteomic analyses of chemoautotrophic iron-oxidizing "Leptospirillum rubarum" (Group II) and "Leptospirillum ferrodiazotrophum" (Group III) bacteria in acid mine drainage biofilms.</title>
        <authorList>
            <person name="Goltsman D.S."/>
            <person name="Denef V.J."/>
            <person name="Singer S.W."/>
            <person name="VerBerkmoes N.C."/>
            <person name="Lefsrud M."/>
            <person name="Mueller R.S."/>
            <person name="Dick G.J."/>
            <person name="Sun C.L."/>
            <person name="Wheeler K.E."/>
            <person name="Zemla A."/>
            <person name="Baker B.J."/>
            <person name="Hauser L."/>
            <person name="Land M."/>
            <person name="Shah M.B."/>
            <person name="Thelen M.P."/>
            <person name="Hettich R.L."/>
            <person name="Banfield J.F."/>
        </authorList>
    </citation>
    <scope>NUCLEOTIDE SEQUENCE [LARGE SCALE GENOMIC DNA]</scope>
</reference>
<protein>
    <submittedName>
        <fullName evidence="2">Uncharacterized protein</fullName>
    </submittedName>
</protein>
<dbReference type="Pfam" id="PF09604">
    <property type="entry name" value="Potass_KdpF"/>
    <property type="match status" value="1"/>
</dbReference>
<evidence type="ECO:0000313" key="3">
    <source>
        <dbReference type="Proteomes" id="UP000009374"/>
    </source>
</evidence>
<name>C6I017_9BACT</name>
<dbReference type="GO" id="GO:0005886">
    <property type="term" value="C:plasma membrane"/>
    <property type="evidence" value="ECO:0007669"/>
    <property type="project" value="InterPro"/>
</dbReference>
<dbReference type="InterPro" id="IPR011726">
    <property type="entry name" value="KdpF"/>
</dbReference>
<evidence type="ECO:0000256" key="1">
    <source>
        <dbReference type="SAM" id="Phobius"/>
    </source>
</evidence>
<keyword evidence="1" id="KW-0472">Membrane</keyword>
<dbReference type="AlphaFoldDB" id="C6I017"/>
<proteinExistence type="predicted"/>
<dbReference type="EMBL" id="GG693884">
    <property type="protein sequence ID" value="EES51797.1"/>
    <property type="molecule type" value="Genomic_DNA"/>
</dbReference>
<organism evidence="2 3">
    <name type="scientific">Leptospirillum ferrodiazotrophum</name>
    <dbReference type="NCBI Taxonomy" id="412449"/>
    <lineage>
        <taxon>Bacteria</taxon>
        <taxon>Pseudomonadati</taxon>
        <taxon>Nitrospirota</taxon>
        <taxon>Nitrospiria</taxon>
        <taxon>Nitrospirales</taxon>
        <taxon>Nitrospiraceae</taxon>
        <taxon>Leptospirillum</taxon>
    </lineage>
</organism>
<evidence type="ECO:0000313" key="2">
    <source>
        <dbReference type="EMBL" id="EES51797.1"/>
    </source>
</evidence>
<feature type="transmembrane region" description="Helical" evidence="1">
    <location>
        <begin position="25"/>
        <end position="46"/>
    </location>
</feature>
<sequence>MPSWPALWRAWTGSDLHFGIGRPRMALWIALGAVALVLAAYLFIALMNAETL</sequence>
<dbReference type="Proteomes" id="UP000009374">
    <property type="component" value="Unassembled WGS sequence"/>
</dbReference>
<gene>
    <name evidence="2" type="ORF">UBAL3_95450018</name>
</gene>
<keyword evidence="1" id="KW-1133">Transmembrane helix</keyword>
<keyword evidence="3" id="KW-1185">Reference proteome</keyword>